<name>A0AAN8WYB5_HALRR</name>
<comment type="caution">
    <text evidence="2">The sequence shown here is derived from an EMBL/GenBank/DDBJ whole genome shotgun (WGS) entry which is preliminary data.</text>
</comment>
<evidence type="ECO:0000313" key="3">
    <source>
        <dbReference type="Proteomes" id="UP001381693"/>
    </source>
</evidence>
<sequence length="131" mass="14539">MHFLELVSFLISEVNHVYNDLTPDSGLTSDTLLQGQSLEILEAYTPSTLPLGSYAEISPYATFRMPGENKTPPPPPLPSRAEPNARLMTSLTQPVASVVESGYSRVKRKGQQLPEGGERERHPQQCHLHRC</sequence>
<proteinExistence type="predicted"/>
<dbReference type="Proteomes" id="UP001381693">
    <property type="component" value="Unassembled WGS sequence"/>
</dbReference>
<dbReference type="AlphaFoldDB" id="A0AAN8WYB5"/>
<evidence type="ECO:0000256" key="1">
    <source>
        <dbReference type="SAM" id="MobiDB-lite"/>
    </source>
</evidence>
<keyword evidence="3" id="KW-1185">Reference proteome</keyword>
<organism evidence="2 3">
    <name type="scientific">Halocaridina rubra</name>
    <name type="common">Hawaiian red shrimp</name>
    <dbReference type="NCBI Taxonomy" id="373956"/>
    <lineage>
        <taxon>Eukaryota</taxon>
        <taxon>Metazoa</taxon>
        <taxon>Ecdysozoa</taxon>
        <taxon>Arthropoda</taxon>
        <taxon>Crustacea</taxon>
        <taxon>Multicrustacea</taxon>
        <taxon>Malacostraca</taxon>
        <taxon>Eumalacostraca</taxon>
        <taxon>Eucarida</taxon>
        <taxon>Decapoda</taxon>
        <taxon>Pleocyemata</taxon>
        <taxon>Caridea</taxon>
        <taxon>Atyoidea</taxon>
        <taxon>Atyidae</taxon>
        <taxon>Halocaridina</taxon>
    </lineage>
</organism>
<protein>
    <submittedName>
        <fullName evidence="2">Uncharacterized protein</fullName>
    </submittedName>
</protein>
<accession>A0AAN8WYB5</accession>
<feature type="region of interest" description="Disordered" evidence="1">
    <location>
        <begin position="64"/>
        <end position="85"/>
    </location>
</feature>
<feature type="region of interest" description="Disordered" evidence="1">
    <location>
        <begin position="100"/>
        <end position="131"/>
    </location>
</feature>
<gene>
    <name evidence="2" type="ORF">SK128_018948</name>
</gene>
<reference evidence="2 3" key="1">
    <citation type="submission" date="2023-11" db="EMBL/GenBank/DDBJ databases">
        <title>Halocaridina rubra genome assembly.</title>
        <authorList>
            <person name="Smith C."/>
        </authorList>
    </citation>
    <scope>NUCLEOTIDE SEQUENCE [LARGE SCALE GENOMIC DNA]</scope>
    <source>
        <strain evidence="2">EP-1</strain>
        <tissue evidence="2">Whole</tissue>
    </source>
</reference>
<evidence type="ECO:0000313" key="2">
    <source>
        <dbReference type="EMBL" id="KAK7074277.1"/>
    </source>
</evidence>
<dbReference type="EMBL" id="JAXCGZ010011692">
    <property type="protein sequence ID" value="KAK7074277.1"/>
    <property type="molecule type" value="Genomic_DNA"/>
</dbReference>